<evidence type="ECO:0000256" key="2">
    <source>
        <dbReference type="PROSITE-ProRule" id="PRU00176"/>
    </source>
</evidence>
<evidence type="ECO:0000256" key="3">
    <source>
        <dbReference type="SAM" id="MobiDB-lite"/>
    </source>
</evidence>
<reference evidence="5" key="1">
    <citation type="submission" date="2023-06" db="EMBL/GenBank/DDBJ databases">
        <authorList>
            <consortium name="Lawrence Berkeley National Laboratory"/>
            <person name="Ahrendt S."/>
            <person name="Sahu N."/>
            <person name="Indic B."/>
            <person name="Wong-Bajracharya J."/>
            <person name="Merenyi Z."/>
            <person name="Ke H.-M."/>
            <person name="Monk M."/>
            <person name="Kocsube S."/>
            <person name="Drula E."/>
            <person name="Lipzen A."/>
            <person name="Balint B."/>
            <person name="Henrissat B."/>
            <person name="Andreopoulos B."/>
            <person name="Martin F.M."/>
            <person name="Harder C.B."/>
            <person name="Rigling D."/>
            <person name="Ford K.L."/>
            <person name="Foster G.D."/>
            <person name="Pangilinan J."/>
            <person name="Papanicolaou A."/>
            <person name="Barry K."/>
            <person name="LaButti K."/>
            <person name="Viragh M."/>
            <person name="Koriabine M."/>
            <person name="Yan M."/>
            <person name="Riley R."/>
            <person name="Champramary S."/>
            <person name="Plett K.L."/>
            <person name="Tsai I.J."/>
            <person name="Slot J."/>
            <person name="Sipos G."/>
            <person name="Plett J."/>
            <person name="Nagy L.G."/>
            <person name="Grigoriev I.V."/>
        </authorList>
    </citation>
    <scope>NUCLEOTIDE SEQUENCE</scope>
    <source>
        <strain evidence="5">HWK02</strain>
    </source>
</reference>
<dbReference type="PROSITE" id="PS50102">
    <property type="entry name" value="RRM"/>
    <property type="match status" value="2"/>
</dbReference>
<dbReference type="PANTHER" id="PTHR23003:SF51">
    <property type="entry name" value="SERINE-ARGININE PROTEIN 55"/>
    <property type="match status" value="1"/>
</dbReference>
<name>A0AA39PNQ8_9AGAR</name>
<evidence type="ECO:0000259" key="4">
    <source>
        <dbReference type="PROSITE" id="PS50102"/>
    </source>
</evidence>
<accession>A0AA39PNQ8</accession>
<proteinExistence type="predicted"/>
<dbReference type="InterPro" id="IPR000504">
    <property type="entry name" value="RRM_dom"/>
</dbReference>
<dbReference type="InterPro" id="IPR050374">
    <property type="entry name" value="RRT5_SRSF_SR"/>
</dbReference>
<dbReference type="AlphaFoldDB" id="A0AA39PNQ8"/>
<dbReference type="PANTHER" id="PTHR23003">
    <property type="entry name" value="RNA RECOGNITION MOTIF RRM DOMAIN CONTAINING PROTEIN"/>
    <property type="match status" value="1"/>
</dbReference>
<feature type="domain" description="RRM" evidence="4">
    <location>
        <begin position="104"/>
        <end position="178"/>
    </location>
</feature>
<dbReference type="InterPro" id="IPR035979">
    <property type="entry name" value="RBD_domain_sf"/>
</dbReference>
<sequence length="326" mass="37907">MFSSKRLYLRDLPETASEDEIEAFLAPYGKITEVKIVSGHTYGFVEFESPDDARTVLETFKEKDFLHKRITIEYAHPLRKDVAALADASNLIAAERASRSIMRFPVVVTGIPRHVCWQELKDFGRLSGQHVAYCDIERKNRSKGYIEFSSPEEAERAAEKLNGKILGGARVKVFTKKSLQPSYLREVRGVSHSRGSSPVRRHPTALGTDDRRGVVPSPDANRPLPMLYPSPLRSYPSCSSYNADLGPYSPRIQDRYLVPEYSRENPCDYAYRYEREERCRDYGYDYDYDYYHYASRYPATDHYYLSSDRDDAEHRRRYNDLRYAYY</sequence>
<dbReference type="CDD" id="cd00590">
    <property type="entry name" value="RRM_SF"/>
    <property type="match status" value="1"/>
</dbReference>
<feature type="region of interest" description="Disordered" evidence="3">
    <location>
        <begin position="187"/>
        <end position="223"/>
    </location>
</feature>
<dbReference type="GO" id="GO:0005737">
    <property type="term" value="C:cytoplasm"/>
    <property type="evidence" value="ECO:0007669"/>
    <property type="project" value="TreeGrafter"/>
</dbReference>
<dbReference type="Proteomes" id="UP001175228">
    <property type="component" value="Unassembled WGS sequence"/>
</dbReference>
<evidence type="ECO:0000313" key="6">
    <source>
        <dbReference type="Proteomes" id="UP001175228"/>
    </source>
</evidence>
<dbReference type="Pfam" id="PF00076">
    <property type="entry name" value="RRM_1"/>
    <property type="match status" value="2"/>
</dbReference>
<gene>
    <name evidence="5" type="ORF">EDD18DRAFT_1360132</name>
</gene>
<dbReference type="GO" id="GO:0005634">
    <property type="term" value="C:nucleus"/>
    <property type="evidence" value="ECO:0007669"/>
    <property type="project" value="TreeGrafter"/>
</dbReference>
<dbReference type="SMART" id="SM00360">
    <property type="entry name" value="RRM"/>
    <property type="match status" value="2"/>
</dbReference>
<keyword evidence="1 2" id="KW-0694">RNA-binding</keyword>
<dbReference type="InterPro" id="IPR012677">
    <property type="entry name" value="Nucleotide-bd_a/b_plait_sf"/>
</dbReference>
<dbReference type="Gene3D" id="3.30.70.330">
    <property type="match status" value="2"/>
</dbReference>
<feature type="domain" description="RRM" evidence="4">
    <location>
        <begin position="5"/>
        <end position="77"/>
    </location>
</feature>
<keyword evidence="6" id="KW-1185">Reference proteome</keyword>
<dbReference type="EMBL" id="JAUEPU010000043">
    <property type="protein sequence ID" value="KAK0486919.1"/>
    <property type="molecule type" value="Genomic_DNA"/>
</dbReference>
<dbReference type="SUPFAM" id="SSF54928">
    <property type="entry name" value="RNA-binding domain, RBD"/>
    <property type="match status" value="1"/>
</dbReference>
<organism evidence="5 6">
    <name type="scientific">Armillaria luteobubalina</name>
    <dbReference type="NCBI Taxonomy" id="153913"/>
    <lineage>
        <taxon>Eukaryota</taxon>
        <taxon>Fungi</taxon>
        <taxon>Dikarya</taxon>
        <taxon>Basidiomycota</taxon>
        <taxon>Agaricomycotina</taxon>
        <taxon>Agaricomycetes</taxon>
        <taxon>Agaricomycetidae</taxon>
        <taxon>Agaricales</taxon>
        <taxon>Marasmiineae</taxon>
        <taxon>Physalacriaceae</taxon>
        <taxon>Armillaria</taxon>
    </lineage>
</organism>
<evidence type="ECO:0000256" key="1">
    <source>
        <dbReference type="ARBA" id="ARBA00022884"/>
    </source>
</evidence>
<dbReference type="GO" id="GO:0003729">
    <property type="term" value="F:mRNA binding"/>
    <property type="evidence" value="ECO:0007669"/>
    <property type="project" value="TreeGrafter"/>
</dbReference>
<evidence type="ECO:0000313" key="5">
    <source>
        <dbReference type="EMBL" id="KAK0486919.1"/>
    </source>
</evidence>
<comment type="caution">
    <text evidence="5">The sequence shown here is derived from an EMBL/GenBank/DDBJ whole genome shotgun (WGS) entry which is preliminary data.</text>
</comment>
<protein>
    <recommendedName>
        <fullName evidence="4">RRM domain-containing protein</fullName>
    </recommendedName>
</protein>